<sequence length="153" mass="16899">MPLLAKMHIVCGLFSIISGLLVLSLPKGTTKHIWIGRVYAGSMLALNLTALALYRLTGSVNFFHLAALVSFITVVAAWWQVWQKPKGWPIAHGLLMLWSYVGLMAATAAEIASRVPGWNFGWSVFISSSLVIAIGAWLIRNYKPQLISRFSSR</sequence>
<dbReference type="RefSeq" id="WP_095506434.1">
    <property type="nucleotide sequence ID" value="NZ_BSNC01000003.1"/>
</dbReference>
<evidence type="ECO:0008006" key="4">
    <source>
        <dbReference type="Google" id="ProtNLM"/>
    </source>
</evidence>
<reference evidence="2" key="1">
    <citation type="journal article" date="2014" name="Int. J. Syst. Evol. Microbiol.">
        <title>Complete genome sequence of Corynebacterium casei LMG S-19264T (=DSM 44701T), isolated from a smear-ripened cheese.</title>
        <authorList>
            <consortium name="US DOE Joint Genome Institute (JGI-PGF)"/>
            <person name="Walter F."/>
            <person name="Albersmeier A."/>
            <person name="Kalinowski J."/>
            <person name="Ruckert C."/>
        </authorList>
    </citation>
    <scope>NUCLEOTIDE SEQUENCE</scope>
    <source>
        <strain evidence="2">NBRC 101628</strain>
    </source>
</reference>
<evidence type="ECO:0000313" key="3">
    <source>
        <dbReference type="Proteomes" id="UP001161422"/>
    </source>
</evidence>
<dbReference type="EMBL" id="BSNC01000003">
    <property type="protein sequence ID" value="GLP95867.1"/>
    <property type="molecule type" value="Genomic_DNA"/>
</dbReference>
<proteinExistence type="predicted"/>
<organism evidence="2 3">
    <name type="scientific">Paraferrimonas sedimenticola</name>
    <dbReference type="NCBI Taxonomy" id="375674"/>
    <lineage>
        <taxon>Bacteria</taxon>
        <taxon>Pseudomonadati</taxon>
        <taxon>Pseudomonadota</taxon>
        <taxon>Gammaproteobacteria</taxon>
        <taxon>Alteromonadales</taxon>
        <taxon>Ferrimonadaceae</taxon>
        <taxon>Paraferrimonas</taxon>
    </lineage>
</organism>
<keyword evidence="1" id="KW-0472">Membrane</keyword>
<gene>
    <name evidence="2" type="ORF">GCM10007895_11730</name>
</gene>
<feature type="transmembrane region" description="Helical" evidence="1">
    <location>
        <begin position="62"/>
        <end position="82"/>
    </location>
</feature>
<name>A0AA37RW82_9GAMM</name>
<accession>A0AA37RW82</accession>
<keyword evidence="3" id="KW-1185">Reference proteome</keyword>
<evidence type="ECO:0000256" key="1">
    <source>
        <dbReference type="SAM" id="Phobius"/>
    </source>
</evidence>
<dbReference type="Pfam" id="PF10067">
    <property type="entry name" value="DUF2306"/>
    <property type="match status" value="1"/>
</dbReference>
<dbReference type="Proteomes" id="UP001161422">
    <property type="component" value="Unassembled WGS sequence"/>
</dbReference>
<protein>
    <recommendedName>
        <fullName evidence="4">DUF2306 domain-containing protein</fullName>
    </recommendedName>
</protein>
<comment type="caution">
    <text evidence="2">The sequence shown here is derived from an EMBL/GenBank/DDBJ whole genome shotgun (WGS) entry which is preliminary data.</text>
</comment>
<feature type="transmembrane region" description="Helical" evidence="1">
    <location>
        <begin position="38"/>
        <end position="56"/>
    </location>
</feature>
<dbReference type="AlphaFoldDB" id="A0AA37RW82"/>
<evidence type="ECO:0000313" key="2">
    <source>
        <dbReference type="EMBL" id="GLP95867.1"/>
    </source>
</evidence>
<dbReference type="InterPro" id="IPR018750">
    <property type="entry name" value="DUF2306_membrane"/>
</dbReference>
<keyword evidence="1" id="KW-1133">Transmembrane helix</keyword>
<feature type="transmembrane region" description="Helical" evidence="1">
    <location>
        <begin position="6"/>
        <end position="26"/>
    </location>
</feature>
<keyword evidence="1" id="KW-0812">Transmembrane</keyword>
<reference evidence="2" key="2">
    <citation type="submission" date="2023-01" db="EMBL/GenBank/DDBJ databases">
        <title>Draft genome sequence of Paraferrimonas sedimenticola strain NBRC 101628.</title>
        <authorList>
            <person name="Sun Q."/>
            <person name="Mori K."/>
        </authorList>
    </citation>
    <scope>NUCLEOTIDE SEQUENCE</scope>
    <source>
        <strain evidence="2">NBRC 101628</strain>
    </source>
</reference>
<feature type="transmembrane region" description="Helical" evidence="1">
    <location>
        <begin position="119"/>
        <end position="139"/>
    </location>
</feature>
<feature type="transmembrane region" description="Helical" evidence="1">
    <location>
        <begin position="94"/>
        <end position="113"/>
    </location>
</feature>